<keyword evidence="9" id="KW-1185">Reference proteome</keyword>
<dbReference type="Proteomes" id="UP001597343">
    <property type="component" value="Unassembled WGS sequence"/>
</dbReference>
<dbReference type="PANTHER" id="PTHR30106">
    <property type="entry name" value="INNER MEMBRANE PROTEIN YEIH-RELATED"/>
    <property type="match status" value="1"/>
</dbReference>
<keyword evidence="4 7" id="KW-0812">Transmembrane</keyword>
<feature type="transmembrane region" description="Helical" evidence="7">
    <location>
        <begin position="313"/>
        <end position="330"/>
    </location>
</feature>
<feature type="transmembrane region" description="Helical" evidence="7">
    <location>
        <begin position="39"/>
        <end position="56"/>
    </location>
</feature>
<keyword evidence="5 7" id="KW-1133">Transmembrane helix</keyword>
<evidence type="ECO:0000256" key="2">
    <source>
        <dbReference type="ARBA" id="ARBA00007977"/>
    </source>
</evidence>
<proteinExistence type="inferred from homology"/>
<evidence type="ECO:0000256" key="7">
    <source>
        <dbReference type="SAM" id="Phobius"/>
    </source>
</evidence>
<feature type="transmembrane region" description="Helical" evidence="7">
    <location>
        <begin position="253"/>
        <end position="273"/>
    </location>
</feature>
<dbReference type="Pfam" id="PF03601">
    <property type="entry name" value="Cons_hypoth698"/>
    <property type="match status" value="1"/>
</dbReference>
<dbReference type="PANTHER" id="PTHR30106:SF2">
    <property type="entry name" value="UPF0324 INNER MEMBRANE PROTEIN YEIH"/>
    <property type="match status" value="1"/>
</dbReference>
<dbReference type="EMBL" id="JBHUIO010000002">
    <property type="protein sequence ID" value="MFD2168652.1"/>
    <property type="molecule type" value="Genomic_DNA"/>
</dbReference>
<evidence type="ECO:0000313" key="9">
    <source>
        <dbReference type="Proteomes" id="UP001597343"/>
    </source>
</evidence>
<evidence type="ECO:0000256" key="5">
    <source>
        <dbReference type="ARBA" id="ARBA00022989"/>
    </source>
</evidence>
<gene>
    <name evidence="8" type="ORF">ACFSOY_01285</name>
</gene>
<keyword evidence="3" id="KW-1003">Cell membrane</keyword>
<feature type="transmembrane region" description="Helical" evidence="7">
    <location>
        <begin position="127"/>
        <end position="148"/>
    </location>
</feature>
<feature type="transmembrane region" description="Helical" evidence="7">
    <location>
        <begin position="160"/>
        <end position="184"/>
    </location>
</feature>
<feature type="transmembrane region" description="Helical" evidence="7">
    <location>
        <begin position="101"/>
        <end position="120"/>
    </location>
</feature>
<evidence type="ECO:0000256" key="1">
    <source>
        <dbReference type="ARBA" id="ARBA00004651"/>
    </source>
</evidence>
<evidence type="ECO:0000256" key="3">
    <source>
        <dbReference type="ARBA" id="ARBA00022475"/>
    </source>
</evidence>
<evidence type="ECO:0000256" key="4">
    <source>
        <dbReference type="ARBA" id="ARBA00022692"/>
    </source>
</evidence>
<dbReference type="RefSeq" id="WP_386043556.1">
    <property type="nucleotide sequence ID" value="NZ_JBHUIO010000002.1"/>
</dbReference>
<comment type="subcellular location">
    <subcellularLocation>
        <location evidence="1">Cell membrane</location>
        <topology evidence="1">Multi-pass membrane protein</topology>
    </subcellularLocation>
</comment>
<name>A0ABW4ZS68_9BACL</name>
<evidence type="ECO:0000313" key="8">
    <source>
        <dbReference type="EMBL" id="MFD2168652.1"/>
    </source>
</evidence>
<protein>
    <submittedName>
        <fullName evidence="8">YeiH family protein</fullName>
    </submittedName>
</protein>
<feature type="transmembrane region" description="Helical" evidence="7">
    <location>
        <begin position="279"/>
        <end position="301"/>
    </location>
</feature>
<feature type="transmembrane region" description="Helical" evidence="7">
    <location>
        <begin position="216"/>
        <end position="241"/>
    </location>
</feature>
<dbReference type="InterPro" id="IPR018383">
    <property type="entry name" value="UPF0324_pro"/>
</dbReference>
<reference evidence="9" key="1">
    <citation type="journal article" date="2019" name="Int. J. Syst. Evol. Microbiol.">
        <title>The Global Catalogue of Microorganisms (GCM) 10K type strain sequencing project: providing services to taxonomists for standard genome sequencing and annotation.</title>
        <authorList>
            <consortium name="The Broad Institute Genomics Platform"/>
            <consortium name="The Broad Institute Genome Sequencing Center for Infectious Disease"/>
            <person name="Wu L."/>
            <person name="Ma J."/>
        </authorList>
    </citation>
    <scope>NUCLEOTIDE SEQUENCE [LARGE SCALE GENOMIC DNA]</scope>
    <source>
        <strain evidence="9">CGMCC 1.13574</strain>
    </source>
</reference>
<accession>A0ABW4ZS68</accession>
<evidence type="ECO:0000256" key="6">
    <source>
        <dbReference type="ARBA" id="ARBA00023136"/>
    </source>
</evidence>
<feature type="transmembrane region" description="Helical" evidence="7">
    <location>
        <begin position="12"/>
        <end position="33"/>
    </location>
</feature>
<comment type="caution">
    <text evidence="8">The sequence shown here is derived from an EMBL/GenBank/DDBJ whole genome shotgun (WGS) entry which is preliminary data.</text>
</comment>
<organism evidence="8 9">
    <name type="scientific">Tumebacillus lipolyticus</name>
    <dbReference type="NCBI Taxonomy" id="1280370"/>
    <lineage>
        <taxon>Bacteria</taxon>
        <taxon>Bacillati</taxon>
        <taxon>Bacillota</taxon>
        <taxon>Bacilli</taxon>
        <taxon>Bacillales</taxon>
        <taxon>Alicyclobacillaceae</taxon>
        <taxon>Tumebacillus</taxon>
    </lineage>
</organism>
<comment type="similarity">
    <text evidence="2">Belongs to the UPF0324 family.</text>
</comment>
<keyword evidence="6 7" id="KW-0472">Membrane</keyword>
<sequence>MTAFTKTHISERPALAFALGILFTLLLSLLGFALAQLPGLDHIGPLACAILLAILYRQKFGYPEAVRTGVQFSSKRLLRIAIILYGLKLNLDLMLSQGLPLLALDALVILFAITLSILLAKWWKADASLTLLLGIGTGICGAAAIAAVSPILRTKQEDSALSVGIIAMIGTLFSVGYILLLPLLPISAEAYGIWSGLTLHELAHVALAAAPAGQDALALALLAKLGRVLLLVPFSFLLLFWQRKKGGSSAPVEFPWFLLGFLAMSVIGTLILLPASMLSALSTLTTLLLAMAMVGLGLNVALRDLRSKAGRPLLIIIVTSLLLSLGVLLLV</sequence>